<protein>
    <submittedName>
        <fullName evidence="2">Uncharacterized protein</fullName>
    </submittedName>
</protein>
<evidence type="ECO:0000313" key="3">
    <source>
        <dbReference type="Proteomes" id="UP001311915"/>
    </source>
</evidence>
<sequence length="120" mass="13407">MAEVYEVWMNGQAPPSSIRNYLNTNMSLPIHALTSDPIYPPKFSPYTNTSNAIGTSTMHPFSTPIMSNPFFVPTTPTNTVPQPIMEPKSNNDPPLKVQYDRDYTPELTFKIPGSYPHSST</sequence>
<feature type="region of interest" description="Disordered" evidence="1">
    <location>
        <begin position="72"/>
        <end position="99"/>
    </location>
</feature>
<gene>
    <name evidence="2" type="ORF">R3W88_029722</name>
</gene>
<comment type="caution">
    <text evidence="2">The sequence shown here is derived from an EMBL/GenBank/DDBJ whole genome shotgun (WGS) entry which is preliminary data.</text>
</comment>
<dbReference type="Proteomes" id="UP001311915">
    <property type="component" value="Unassembled WGS sequence"/>
</dbReference>
<feature type="compositionally biased region" description="Low complexity" evidence="1">
    <location>
        <begin position="72"/>
        <end position="81"/>
    </location>
</feature>
<organism evidence="2 3">
    <name type="scientific">Solanum pinnatisectum</name>
    <name type="common">tansyleaf nightshade</name>
    <dbReference type="NCBI Taxonomy" id="50273"/>
    <lineage>
        <taxon>Eukaryota</taxon>
        <taxon>Viridiplantae</taxon>
        <taxon>Streptophyta</taxon>
        <taxon>Embryophyta</taxon>
        <taxon>Tracheophyta</taxon>
        <taxon>Spermatophyta</taxon>
        <taxon>Magnoliopsida</taxon>
        <taxon>eudicotyledons</taxon>
        <taxon>Gunneridae</taxon>
        <taxon>Pentapetalae</taxon>
        <taxon>asterids</taxon>
        <taxon>lamiids</taxon>
        <taxon>Solanales</taxon>
        <taxon>Solanaceae</taxon>
        <taxon>Solanoideae</taxon>
        <taxon>Solaneae</taxon>
        <taxon>Solanum</taxon>
    </lineage>
</organism>
<keyword evidence="3" id="KW-1185">Reference proteome</keyword>
<dbReference type="EMBL" id="JAWPEI010000012">
    <property type="protein sequence ID" value="KAK4708797.1"/>
    <property type="molecule type" value="Genomic_DNA"/>
</dbReference>
<dbReference type="AlphaFoldDB" id="A0AAV9K6D1"/>
<reference evidence="2 3" key="1">
    <citation type="submission" date="2023-10" db="EMBL/GenBank/DDBJ databases">
        <title>Genome-Wide Identification Analysis in wild type Solanum Pinnatisectum Reveals Some Genes Defensing Phytophthora Infestans.</title>
        <authorList>
            <person name="Sun C."/>
        </authorList>
    </citation>
    <scope>NUCLEOTIDE SEQUENCE [LARGE SCALE GENOMIC DNA]</scope>
    <source>
        <strain evidence="2">LQN</strain>
        <tissue evidence="2">Leaf</tissue>
    </source>
</reference>
<evidence type="ECO:0000256" key="1">
    <source>
        <dbReference type="SAM" id="MobiDB-lite"/>
    </source>
</evidence>
<name>A0AAV9K6D1_9SOLN</name>
<accession>A0AAV9K6D1</accession>
<evidence type="ECO:0000313" key="2">
    <source>
        <dbReference type="EMBL" id="KAK4708797.1"/>
    </source>
</evidence>
<proteinExistence type="predicted"/>